<organism evidence="1 2">
    <name type="scientific">Gasterosteus aculeatus aculeatus</name>
    <name type="common">three-spined stickleback</name>
    <dbReference type="NCBI Taxonomy" id="481459"/>
    <lineage>
        <taxon>Eukaryota</taxon>
        <taxon>Metazoa</taxon>
        <taxon>Chordata</taxon>
        <taxon>Craniata</taxon>
        <taxon>Vertebrata</taxon>
        <taxon>Euteleostomi</taxon>
        <taxon>Actinopterygii</taxon>
        <taxon>Neopterygii</taxon>
        <taxon>Teleostei</taxon>
        <taxon>Neoteleostei</taxon>
        <taxon>Acanthomorphata</taxon>
        <taxon>Eupercaria</taxon>
        <taxon>Perciformes</taxon>
        <taxon>Cottioidei</taxon>
        <taxon>Gasterosteales</taxon>
        <taxon>Gasterosteidae</taxon>
        <taxon>Gasterosteus</taxon>
    </lineage>
</organism>
<proteinExistence type="predicted"/>
<reference evidence="1" key="3">
    <citation type="submission" date="2025-09" db="UniProtKB">
        <authorList>
            <consortium name="Ensembl"/>
        </authorList>
    </citation>
    <scope>IDENTIFICATION</scope>
</reference>
<dbReference type="PANTHER" id="PTHR21037:SF2">
    <property type="entry name" value="SIMILAR TO NOVEL PROTEIN"/>
    <property type="match status" value="1"/>
</dbReference>
<accession>A0AAQ4R5R4</accession>
<protein>
    <submittedName>
        <fullName evidence="1">Chromosome 1 open reading frame 53</fullName>
    </submittedName>
</protein>
<keyword evidence="2" id="KW-1185">Reference proteome</keyword>
<reference evidence="1" key="2">
    <citation type="submission" date="2025-08" db="UniProtKB">
        <authorList>
            <consortium name="Ensembl"/>
        </authorList>
    </citation>
    <scope>IDENTIFICATION</scope>
</reference>
<evidence type="ECO:0000313" key="1">
    <source>
        <dbReference type="Ensembl" id="ENSGACP00000057531.1"/>
    </source>
</evidence>
<dbReference type="AlphaFoldDB" id="A0AAQ4R5R4"/>
<dbReference type="InterPro" id="IPR040807">
    <property type="entry name" value="DUF5522"/>
</dbReference>
<dbReference type="Pfam" id="PF17653">
    <property type="entry name" value="DUF5522"/>
    <property type="match status" value="1"/>
</dbReference>
<dbReference type="GeneTree" id="ENSGT00390000016548"/>
<dbReference type="Proteomes" id="UP000007635">
    <property type="component" value="Chromosome VIII"/>
</dbReference>
<evidence type="ECO:0000313" key="2">
    <source>
        <dbReference type="Proteomes" id="UP000007635"/>
    </source>
</evidence>
<dbReference type="PANTHER" id="PTHR21037">
    <property type="entry name" value="39S RIBOSOMAL PROTEIN L14, MITOCHONDRIAL"/>
    <property type="match status" value="1"/>
</dbReference>
<dbReference type="Ensembl" id="ENSGACT00000076839.1">
    <property type="protein sequence ID" value="ENSGACP00000057531.1"/>
    <property type="gene ID" value="ENSGACG00000028008.1"/>
</dbReference>
<name>A0AAQ4R5R4_GASAC</name>
<reference evidence="1 2" key="1">
    <citation type="journal article" date="2021" name="G3 (Bethesda)">
        <title>Improved contiguity of the threespine stickleback genome using long-read sequencing.</title>
        <authorList>
            <person name="Nath S."/>
            <person name="Shaw D.E."/>
            <person name="White M.A."/>
        </authorList>
    </citation>
    <scope>NUCLEOTIDE SEQUENCE [LARGE SCALE GENOMIC DNA]</scope>
    <source>
        <strain evidence="1 2">Lake Benthic</strain>
    </source>
</reference>
<sequence>MVTCFIMAFESCYVKDPVSVRQVSAVSTWRESAWIRARCLQADWKVDRRRVTRSAACGADERRKVLEGSSPAEIGADLSGTKFTQEQMDIHAAHTEACEAKKQMYVDPSSGYKVFTEYAHLQRGKCCGTACRHCPYGHVNVKDPAMKKRFNSLYYV</sequence>